<reference evidence="1" key="1">
    <citation type="submission" date="2023-11" db="EMBL/GenBank/DDBJ databases">
        <authorList>
            <person name="Poullet M."/>
        </authorList>
    </citation>
    <scope>NUCLEOTIDE SEQUENCE</scope>
    <source>
        <strain evidence="1">E1834</strain>
    </source>
</reference>
<proteinExistence type="predicted"/>
<evidence type="ECO:0000313" key="1">
    <source>
        <dbReference type="EMBL" id="CAK5083349.1"/>
    </source>
</evidence>
<evidence type="ECO:0000313" key="2">
    <source>
        <dbReference type="Proteomes" id="UP001497535"/>
    </source>
</evidence>
<gene>
    <name evidence="1" type="ORF">MENTE1834_LOCUS30681</name>
</gene>
<name>A0ACB0ZWL5_MELEN</name>
<protein>
    <submittedName>
        <fullName evidence="1">Uncharacterized protein</fullName>
    </submittedName>
</protein>
<dbReference type="Proteomes" id="UP001497535">
    <property type="component" value="Unassembled WGS sequence"/>
</dbReference>
<comment type="caution">
    <text evidence="1">The sequence shown here is derived from an EMBL/GenBank/DDBJ whole genome shotgun (WGS) entry which is preliminary data.</text>
</comment>
<keyword evidence="2" id="KW-1185">Reference proteome</keyword>
<dbReference type="EMBL" id="CAVMJV010000050">
    <property type="protein sequence ID" value="CAK5083349.1"/>
    <property type="molecule type" value="Genomic_DNA"/>
</dbReference>
<accession>A0ACB0ZWL5</accession>
<sequence>MADNDYERAKEQIEDFLRNFYIEDENELKTFKYLKEIEQIAKRQQISFYVEQDDVYVHNPELYTSINGNTVRFRLLFSEVVQKLVEEALGDEQVFFVF</sequence>
<organism evidence="1 2">
    <name type="scientific">Meloidogyne enterolobii</name>
    <name type="common">Root-knot nematode worm</name>
    <name type="synonym">Meloidogyne mayaguensis</name>
    <dbReference type="NCBI Taxonomy" id="390850"/>
    <lineage>
        <taxon>Eukaryota</taxon>
        <taxon>Metazoa</taxon>
        <taxon>Ecdysozoa</taxon>
        <taxon>Nematoda</taxon>
        <taxon>Chromadorea</taxon>
        <taxon>Rhabditida</taxon>
        <taxon>Tylenchina</taxon>
        <taxon>Tylenchomorpha</taxon>
        <taxon>Tylenchoidea</taxon>
        <taxon>Meloidogynidae</taxon>
        <taxon>Meloidogyninae</taxon>
        <taxon>Meloidogyne</taxon>
    </lineage>
</organism>